<gene>
    <name evidence="1" type="ORF">J2851_000760</name>
</gene>
<dbReference type="Pfam" id="PF20188">
    <property type="entry name" value="DUF6551"/>
    <property type="match status" value="1"/>
</dbReference>
<evidence type="ECO:0000313" key="2">
    <source>
        <dbReference type="Proteomes" id="UP000781958"/>
    </source>
</evidence>
<dbReference type="Proteomes" id="UP000781958">
    <property type="component" value="Unassembled WGS sequence"/>
</dbReference>
<reference evidence="1 2" key="1">
    <citation type="submission" date="2021-03" db="EMBL/GenBank/DDBJ databases">
        <title>Genomic Encyclopedia of Type Strains, Phase III (KMG-III): the genomes of soil and plant-associated and newly described type strains.</title>
        <authorList>
            <person name="Whitman W."/>
        </authorList>
    </citation>
    <scope>NUCLEOTIDE SEQUENCE [LARGE SCALE GENOMIC DNA]</scope>
    <source>
        <strain evidence="1 2">IMMIB AFH-6</strain>
    </source>
</reference>
<dbReference type="InterPro" id="IPR036086">
    <property type="entry name" value="ParB/Sulfiredoxin_sf"/>
</dbReference>
<evidence type="ECO:0008006" key="3">
    <source>
        <dbReference type="Google" id="ProtNLM"/>
    </source>
</evidence>
<evidence type="ECO:0000313" key="1">
    <source>
        <dbReference type="EMBL" id="MBP2291018.1"/>
    </source>
</evidence>
<organism evidence="1 2">
    <name type="scientific">Azospirillum rugosum</name>
    <dbReference type="NCBI Taxonomy" id="416170"/>
    <lineage>
        <taxon>Bacteria</taxon>
        <taxon>Pseudomonadati</taxon>
        <taxon>Pseudomonadota</taxon>
        <taxon>Alphaproteobacteria</taxon>
        <taxon>Rhodospirillales</taxon>
        <taxon>Azospirillaceae</taxon>
        <taxon>Azospirillum</taxon>
    </lineage>
</organism>
<protein>
    <recommendedName>
        <fullName evidence="3">ParB-like nuclease domain-containing protein</fullName>
    </recommendedName>
</protein>
<dbReference type="RefSeq" id="WP_209764218.1">
    <property type="nucleotide sequence ID" value="NZ_JAGINP010000002.1"/>
</dbReference>
<proteinExistence type="predicted"/>
<accession>A0ABS4SEL4</accession>
<dbReference type="InterPro" id="IPR046681">
    <property type="entry name" value="DUF6551"/>
</dbReference>
<name>A0ABS4SEL4_9PROT</name>
<sequence length="303" mass="33156">MNLNIPYEDGEPTRIGTLDLTGLEHSTELGPMPEFVMIPKDWLCVDHTYQRKMEGRRSAELVRKIVEEFTWAKFQPLTVVQMEDGRFLVVDGQHRATAATLHPLVEEVPCWVVPAPERKAQAKVFVGINADRNAMSALQIFKAMLAAGDPDALQVKSVCERAGVTIVYSISGASKALAPAQTQAVSTIRKLIVQHGEGPVLAALQTLVGAYPDVPGQLRSQIISALTAMFVRYGDRIDRDRLVKLLWDRDCEDLLEAARKVKKLMGGSTESCLVEALVRIYDTKLADAKKLNPAAPGNVGAAA</sequence>
<keyword evidence="2" id="KW-1185">Reference proteome</keyword>
<dbReference type="Gene3D" id="3.90.1530.10">
    <property type="entry name" value="Conserved hypothetical protein from pyrococcus furiosus pfu- 392566-001, ParB domain"/>
    <property type="match status" value="1"/>
</dbReference>
<dbReference type="SUPFAM" id="SSF110849">
    <property type="entry name" value="ParB/Sulfiredoxin"/>
    <property type="match status" value="1"/>
</dbReference>
<comment type="caution">
    <text evidence="1">The sequence shown here is derived from an EMBL/GenBank/DDBJ whole genome shotgun (WGS) entry which is preliminary data.</text>
</comment>
<dbReference type="EMBL" id="JAGINP010000002">
    <property type="protein sequence ID" value="MBP2291018.1"/>
    <property type="molecule type" value="Genomic_DNA"/>
</dbReference>